<dbReference type="PROSITE" id="PS00463">
    <property type="entry name" value="ZN2_CY6_FUNGAL_1"/>
    <property type="match status" value="1"/>
</dbReference>
<evidence type="ECO:0000313" key="7">
    <source>
        <dbReference type="EMBL" id="KAK4235394.1"/>
    </source>
</evidence>
<evidence type="ECO:0000256" key="4">
    <source>
        <dbReference type="ARBA" id="ARBA00023163"/>
    </source>
</evidence>
<reference evidence="7" key="1">
    <citation type="journal article" date="2023" name="Mol. Phylogenet. Evol.">
        <title>Genome-scale phylogeny and comparative genomics of the fungal order Sordariales.</title>
        <authorList>
            <person name="Hensen N."/>
            <person name="Bonometti L."/>
            <person name="Westerberg I."/>
            <person name="Brannstrom I.O."/>
            <person name="Guillou S."/>
            <person name="Cros-Aarteil S."/>
            <person name="Calhoun S."/>
            <person name="Haridas S."/>
            <person name="Kuo A."/>
            <person name="Mondo S."/>
            <person name="Pangilinan J."/>
            <person name="Riley R."/>
            <person name="LaButti K."/>
            <person name="Andreopoulos B."/>
            <person name="Lipzen A."/>
            <person name="Chen C."/>
            <person name="Yan M."/>
            <person name="Daum C."/>
            <person name="Ng V."/>
            <person name="Clum A."/>
            <person name="Steindorff A."/>
            <person name="Ohm R.A."/>
            <person name="Martin F."/>
            <person name="Silar P."/>
            <person name="Natvig D.O."/>
            <person name="Lalanne C."/>
            <person name="Gautier V."/>
            <person name="Ament-Velasquez S.L."/>
            <person name="Kruys A."/>
            <person name="Hutchinson M.I."/>
            <person name="Powell A.J."/>
            <person name="Barry K."/>
            <person name="Miller A.N."/>
            <person name="Grigoriev I.V."/>
            <person name="Debuchy R."/>
            <person name="Gladieux P."/>
            <person name="Hiltunen Thoren M."/>
            <person name="Johannesson H."/>
        </authorList>
    </citation>
    <scope>NUCLEOTIDE SEQUENCE</scope>
    <source>
        <strain evidence="7">CBS 532.94</strain>
    </source>
</reference>
<organism evidence="7 8">
    <name type="scientific">Achaetomium macrosporum</name>
    <dbReference type="NCBI Taxonomy" id="79813"/>
    <lineage>
        <taxon>Eukaryota</taxon>
        <taxon>Fungi</taxon>
        <taxon>Dikarya</taxon>
        <taxon>Ascomycota</taxon>
        <taxon>Pezizomycotina</taxon>
        <taxon>Sordariomycetes</taxon>
        <taxon>Sordariomycetidae</taxon>
        <taxon>Sordariales</taxon>
        <taxon>Chaetomiaceae</taxon>
        <taxon>Achaetomium</taxon>
    </lineage>
</organism>
<dbReference type="PROSITE" id="PS50048">
    <property type="entry name" value="ZN2_CY6_FUNGAL_2"/>
    <property type="match status" value="1"/>
</dbReference>
<dbReference type="GO" id="GO:0000981">
    <property type="term" value="F:DNA-binding transcription factor activity, RNA polymerase II-specific"/>
    <property type="evidence" value="ECO:0007669"/>
    <property type="project" value="InterPro"/>
</dbReference>
<dbReference type="Gene3D" id="4.10.240.10">
    <property type="entry name" value="Zn(2)-C6 fungal-type DNA-binding domain"/>
    <property type="match status" value="1"/>
</dbReference>
<evidence type="ECO:0000256" key="5">
    <source>
        <dbReference type="ARBA" id="ARBA00023242"/>
    </source>
</evidence>
<protein>
    <recommendedName>
        <fullName evidence="6">Zn(2)-C6 fungal-type domain-containing protein</fullName>
    </recommendedName>
</protein>
<keyword evidence="2" id="KW-0862">Zinc</keyword>
<evidence type="ECO:0000313" key="8">
    <source>
        <dbReference type="Proteomes" id="UP001303760"/>
    </source>
</evidence>
<dbReference type="InterPro" id="IPR036864">
    <property type="entry name" value="Zn2-C6_fun-type_DNA-bd_sf"/>
</dbReference>
<dbReference type="PANTHER" id="PTHR47660">
    <property type="entry name" value="TRANSCRIPTION FACTOR WITH C2H2 AND ZN(2)-CYS(6) DNA BINDING DOMAIN (EUROFUNG)-RELATED-RELATED"/>
    <property type="match status" value="1"/>
</dbReference>
<accession>A0AAN7C4U9</accession>
<dbReference type="GO" id="GO:0008270">
    <property type="term" value="F:zinc ion binding"/>
    <property type="evidence" value="ECO:0007669"/>
    <property type="project" value="InterPro"/>
</dbReference>
<feature type="domain" description="Zn(2)-C6 fungal-type" evidence="6">
    <location>
        <begin position="23"/>
        <end position="53"/>
    </location>
</feature>
<dbReference type="Pfam" id="PF00172">
    <property type="entry name" value="Zn_clus"/>
    <property type="match status" value="1"/>
</dbReference>
<dbReference type="InterPro" id="IPR001138">
    <property type="entry name" value="Zn2Cys6_DnaBD"/>
</dbReference>
<keyword evidence="4" id="KW-0804">Transcription</keyword>
<dbReference type="CDD" id="cd00067">
    <property type="entry name" value="GAL4"/>
    <property type="match status" value="1"/>
</dbReference>
<reference evidence="7" key="2">
    <citation type="submission" date="2023-05" db="EMBL/GenBank/DDBJ databases">
        <authorList>
            <consortium name="Lawrence Berkeley National Laboratory"/>
            <person name="Steindorff A."/>
            <person name="Hensen N."/>
            <person name="Bonometti L."/>
            <person name="Westerberg I."/>
            <person name="Brannstrom I.O."/>
            <person name="Guillou S."/>
            <person name="Cros-Aarteil S."/>
            <person name="Calhoun S."/>
            <person name="Haridas S."/>
            <person name="Kuo A."/>
            <person name="Mondo S."/>
            <person name="Pangilinan J."/>
            <person name="Riley R."/>
            <person name="Labutti K."/>
            <person name="Andreopoulos B."/>
            <person name="Lipzen A."/>
            <person name="Chen C."/>
            <person name="Yanf M."/>
            <person name="Daum C."/>
            <person name="Ng V."/>
            <person name="Clum A."/>
            <person name="Ohm R."/>
            <person name="Martin F."/>
            <person name="Silar P."/>
            <person name="Natvig D."/>
            <person name="Lalanne C."/>
            <person name="Gautier V."/>
            <person name="Ament-Velasquez S.L."/>
            <person name="Kruys A."/>
            <person name="Hutchinson M.I."/>
            <person name="Powell A.J."/>
            <person name="Barry K."/>
            <person name="Miller A.N."/>
            <person name="Grigoriev I.V."/>
            <person name="Debuchy R."/>
            <person name="Gladieux P."/>
            <person name="Thoren M.H."/>
            <person name="Johannesson H."/>
        </authorList>
    </citation>
    <scope>NUCLEOTIDE SEQUENCE</scope>
    <source>
        <strain evidence="7">CBS 532.94</strain>
    </source>
</reference>
<comment type="caution">
    <text evidence="7">The sequence shown here is derived from an EMBL/GenBank/DDBJ whole genome shotgun (WGS) entry which is preliminary data.</text>
</comment>
<proteinExistence type="predicted"/>
<evidence type="ECO:0000256" key="3">
    <source>
        <dbReference type="ARBA" id="ARBA00023015"/>
    </source>
</evidence>
<sequence length="472" mass="52297">MTSLSGNPSTSTPFPMRTRRQRTCIPCAKAKRKCDKTVPFCIRCAEKEISCIYPARRGAFASFARPGNLGAAGEATILSPQGGKATKTAAANAPVRQDSSSAAADATVAADYRWFLSPASWTPQHRLCSEEPPVGERALPHFINKLKSWAEAWVCNGHSPLMHRELYRSWMPECVEEAYICLAAYNMASAASSARQTALRIIEERCSQLVELQQQSDDLSPCLLAVDTLTHLARTQALFVYQLIRLFDGDIRARAQAECQMDILDAWARQMLESARLDCMAAELLPSTDTTDDPGDMLLLPNILQQTHDNPELAQLSMATTSFHDSINTTIKTQPPLLWRAWITAESIRRIYLVATFMQSVYRTLKQGWSACPGGAAFTALQGLWDAQSGYEWTGILERTGKSIVCKEGEGGQTERGLSLSPWVMVQSLEAWRILREGRWEEVDEFTKGLLEICYGVERVEGWRSESGAGSG</sequence>
<keyword evidence="8" id="KW-1185">Reference proteome</keyword>
<dbReference type="EMBL" id="MU860271">
    <property type="protein sequence ID" value="KAK4235394.1"/>
    <property type="molecule type" value="Genomic_DNA"/>
</dbReference>
<keyword evidence="3" id="KW-0805">Transcription regulation</keyword>
<dbReference type="SMART" id="SM00066">
    <property type="entry name" value="GAL4"/>
    <property type="match status" value="1"/>
</dbReference>
<dbReference type="Proteomes" id="UP001303760">
    <property type="component" value="Unassembled WGS sequence"/>
</dbReference>
<gene>
    <name evidence="7" type="ORF">C8A03DRAFT_17858</name>
</gene>
<evidence type="ECO:0000259" key="6">
    <source>
        <dbReference type="PROSITE" id="PS50048"/>
    </source>
</evidence>
<keyword evidence="5" id="KW-0539">Nucleus</keyword>
<dbReference type="AlphaFoldDB" id="A0AAN7C4U9"/>
<dbReference type="SUPFAM" id="SSF57701">
    <property type="entry name" value="Zn2/Cys6 DNA-binding domain"/>
    <property type="match status" value="1"/>
</dbReference>
<keyword evidence="1" id="KW-0479">Metal-binding</keyword>
<evidence type="ECO:0000256" key="1">
    <source>
        <dbReference type="ARBA" id="ARBA00022723"/>
    </source>
</evidence>
<evidence type="ECO:0000256" key="2">
    <source>
        <dbReference type="ARBA" id="ARBA00022833"/>
    </source>
</evidence>
<name>A0AAN7C4U9_9PEZI</name>